<proteinExistence type="predicted"/>
<evidence type="ECO:0000313" key="3">
    <source>
        <dbReference type="Proteomes" id="UP001501310"/>
    </source>
</evidence>
<reference evidence="3" key="1">
    <citation type="journal article" date="2019" name="Int. J. Syst. Evol. Microbiol.">
        <title>The Global Catalogue of Microorganisms (GCM) 10K type strain sequencing project: providing services to taxonomists for standard genome sequencing and annotation.</title>
        <authorList>
            <consortium name="The Broad Institute Genomics Platform"/>
            <consortium name="The Broad Institute Genome Sequencing Center for Infectious Disease"/>
            <person name="Wu L."/>
            <person name="Ma J."/>
        </authorList>
    </citation>
    <scope>NUCLEOTIDE SEQUENCE [LARGE SCALE GENOMIC DNA]</scope>
    <source>
        <strain evidence="3">JCM 16603</strain>
    </source>
</reference>
<keyword evidence="3" id="KW-1185">Reference proteome</keyword>
<evidence type="ECO:0000256" key="1">
    <source>
        <dbReference type="SAM" id="MobiDB-lite"/>
    </source>
</evidence>
<accession>A0ABP7RM58</accession>
<dbReference type="PROSITE" id="PS51257">
    <property type="entry name" value="PROKAR_LIPOPROTEIN"/>
    <property type="match status" value="1"/>
</dbReference>
<feature type="compositionally biased region" description="Polar residues" evidence="1">
    <location>
        <begin position="178"/>
        <end position="197"/>
    </location>
</feature>
<evidence type="ECO:0000313" key="2">
    <source>
        <dbReference type="EMBL" id="GAA3999083.1"/>
    </source>
</evidence>
<name>A0ABP7RM58_9SPHN</name>
<gene>
    <name evidence="2" type="ORF">GCM10022211_06220</name>
</gene>
<feature type="region of interest" description="Disordered" evidence="1">
    <location>
        <begin position="174"/>
        <end position="197"/>
    </location>
</feature>
<sequence length="197" mass="21245">MKKYLGLLMLPMLSACGGEKYEVPVTTAYQTLTSVGTPTALAPITGAMGVVSNFQATPDDSRVEWKFTKEGKDVGRIIAKATASGDAASKIQLWYEEGSAADEGAISKARPLVRDKLKRVLWEAVDSRMDNRPADAALVQQIQIEVTASYAGEMMKQANSGFDAAIAEHRKDQMDTAYRQQSSTAAATQPSMNLSGY</sequence>
<comment type="caution">
    <text evidence="2">The sequence shown here is derived from an EMBL/GenBank/DDBJ whole genome shotgun (WGS) entry which is preliminary data.</text>
</comment>
<protein>
    <recommendedName>
        <fullName evidence="4">Lipoprotein</fullName>
    </recommendedName>
</protein>
<dbReference type="Proteomes" id="UP001501310">
    <property type="component" value="Unassembled WGS sequence"/>
</dbReference>
<organism evidence="2 3">
    <name type="scientific">Sphingomonas humi</name>
    <dbReference type="NCBI Taxonomy" id="335630"/>
    <lineage>
        <taxon>Bacteria</taxon>
        <taxon>Pseudomonadati</taxon>
        <taxon>Pseudomonadota</taxon>
        <taxon>Alphaproteobacteria</taxon>
        <taxon>Sphingomonadales</taxon>
        <taxon>Sphingomonadaceae</taxon>
        <taxon>Sphingomonas</taxon>
    </lineage>
</organism>
<dbReference type="EMBL" id="BAAAZD010000001">
    <property type="protein sequence ID" value="GAA3999083.1"/>
    <property type="molecule type" value="Genomic_DNA"/>
</dbReference>
<evidence type="ECO:0008006" key="4">
    <source>
        <dbReference type="Google" id="ProtNLM"/>
    </source>
</evidence>